<dbReference type="Proteomes" id="UP000639516">
    <property type="component" value="Unassembled WGS sequence"/>
</dbReference>
<accession>A0ABR7UCH8</accession>
<evidence type="ECO:0000256" key="1">
    <source>
        <dbReference type="ARBA" id="ARBA00022729"/>
    </source>
</evidence>
<keyword evidence="6" id="KW-1185">Reference proteome</keyword>
<evidence type="ECO:0000313" key="5">
    <source>
        <dbReference type="EMBL" id="MBC9981132.1"/>
    </source>
</evidence>
<dbReference type="Pfam" id="PF04234">
    <property type="entry name" value="CopC"/>
    <property type="match status" value="1"/>
</dbReference>
<feature type="chain" id="PRO_5046225876" evidence="3">
    <location>
        <begin position="28"/>
        <end position="120"/>
    </location>
</feature>
<evidence type="ECO:0000256" key="2">
    <source>
        <dbReference type="ARBA" id="ARBA00023008"/>
    </source>
</evidence>
<dbReference type="SUPFAM" id="SSF81296">
    <property type="entry name" value="E set domains"/>
    <property type="match status" value="1"/>
</dbReference>
<evidence type="ECO:0000256" key="3">
    <source>
        <dbReference type="SAM" id="SignalP"/>
    </source>
</evidence>
<keyword evidence="1 3" id="KW-0732">Signal</keyword>
<comment type="caution">
    <text evidence="5">The sequence shown here is derived from an EMBL/GenBank/DDBJ whole genome shotgun (WGS) entry which is preliminary data.</text>
</comment>
<gene>
    <name evidence="5" type="ORF">HA482_23290</name>
</gene>
<dbReference type="Gene3D" id="2.60.40.1220">
    <property type="match status" value="1"/>
</dbReference>
<keyword evidence="2" id="KW-0186">Copper</keyword>
<proteinExistence type="predicted"/>
<sequence length="120" mass="12857">MRAFFQFAIFLSAIWLLAHSNASLAHAIILSSAPSAGATVSGDAVAIRLHFNSRIDHARSKLTLLAPDGTSQTLTPAADAPVDELNAEATRLSSGAWRLRWQVLSVDGHITRGDIPFTVH</sequence>
<dbReference type="RefSeq" id="WP_188101970.1">
    <property type="nucleotide sequence ID" value="NZ_JAANIH010000024.1"/>
</dbReference>
<evidence type="ECO:0000259" key="4">
    <source>
        <dbReference type="Pfam" id="PF04234"/>
    </source>
</evidence>
<dbReference type="InterPro" id="IPR007348">
    <property type="entry name" value="CopC_dom"/>
</dbReference>
<name>A0ABR7UCH8_9BRAD</name>
<organism evidence="5 6">
    <name type="scientific">Bradyrhizobium campsiandrae</name>
    <dbReference type="NCBI Taxonomy" id="1729892"/>
    <lineage>
        <taxon>Bacteria</taxon>
        <taxon>Pseudomonadati</taxon>
        <taxon>Pseudomonadota</taxon>
        <taxon>Alphaproteobacteria</taxon>
        <taxon>Hyphomicrobiales</taxon>
        <taxon>Nitrobacteraceae</taxon>
        <taxon>Bradyrhizobium</taxon>
    </lineage>
</organism>
<dbReference type="InterPro" id="IPR014756">
    <property type="entry name" value="Ig_E-set"/>
</dbReference>
<reference evidence="5 6" key="1">
    <citation type="journal article" date="2020" name="Arch. Microbiol.">
        <title>Bradyrhizobium campsiandrae sp. nov., a nitrogen-fixing bacterial strain isolated from a native leguminous tree from the Amazon adapted to flooded conditions.</title>
        <authorList>
            <person name="Cabral Michel D."/>
            <person name="Martins da Costa E."/>
            <person name="Azarias Guimaraes A."/>
            <person name="Soares de Carvalho T."/>
            <person name="Santos de Castro Caputo P."/>
            <person name="Willems A."/>
            <person name="de Souza Moreira F.M."/>
        </authorList>
    </citation>
    <scope>NUCLEOTIDE SEQUENCE [LARGE SCALE GENOMIC DNA]</scope>
    <source>
        <strain evidence="6">INPA 384B</strain>
    </source>
</reference>
<dbReference type="InterPro" id="IPR014755">
    <property type="entry name" value="Cu-Rt/internalin_Ig-like"/>
</dbReference>
<protein>
    <submittedName>
        <fullName evidence="5">Copper resistance protein CopC</fullName>
    </submittedName>
</protein>
<feature type="domain" description="CopC" evidence="4">
    <location>
        <begin position="26"/>
        <end position="119"/>
    </location>
</feature>
<dbReference type="EMBL" id="JAATTO010000034">
    <property type="protein sequence ID" value="MBC9981132.1"/>
    <property type="molecule type" value="Genomic_DNA"/>
</dbReference>
<feature type="signal peptide" evidence="3">
    <location>
        <begin position="1"/>
        <end position="27"/>
    </location>
</feature>
<evidence type="ECO:0000313" key="6">
    <source>
        <dbReference type="Proteomes" id="UP000639516"/>
    </source>
</evidence>